<reference evidence="2" key="1">
    <citation type="submission" date="2022-10" db="EMBL/GenBank/DDBJ databases">
        <authorList>
            <person name="Chen Y."/>
            <person name="Dougan E. K."/>
            <person name="Chan C."/>
            <person name="Rhodes N."/>
            <person name="Thang M."/>
        </authorList>
    </citation>
    <scope>NUCLEOTIDE SEQUENCE</scope>
</reference>
<dbReference type="AlphaFoldDB" id="A0A9P1DQU1"/>
<keyword evidence="4" id="KW-1185">Reference proteome</keyword>
<keyword evidence="1" id="KW-1133">Transmembrane helix</keyword>
<gene>
    <name evidence="2" type="ORF">C1SCF055_LOCUS38773</name>
</gene>
<reference evidence="3 4" key="2">
    <citation type="submission" date="2024-05" db="EMBL/GenBank/DDBJ databases">
        <authorList>
            <person name="Chen Y."/>
            <person name="Shah S."/>
            <person name="Dougan E. K."/>
            <person name="Thang M."/>
            <person name="Chan C."/>
        </authorList>
    </citation>
    <scope>NUCLEOTIDE SEQUENCE [LARGE SCALE GENOMIC DNA]</scope>
</reference>
<dbReference type="Proteomes" id="UP001152797">
    <property type="component" value="Unassembled WGS sequence"/>
</dbReference>
<feature type="transmembrane region" description="Helical" evidence="1">
    <location>
        <begin position="12"/>
        <end position="33"/>
    </location>
</feature>
<sequence length="894" mass="101304">MPRPQRERPRCPSYFLLACAFCASMGVILDLMLDSLIHNQNNQRPNSRPPIQRQIILGRGERLGTSRTASSKDRDAAFIDLGVEPEPRISADLDFFENLTKVYGLKQSFSNLADSIKADDVPSKFMTVVVDEFVSCAGRVWKHDFCTFKLSGSSLFGTDIKTASGDPGDQSDLDFCFDASRDITPEEWNQFAEEMNRSRYFYEDPEGLKGSKAIRLRDRIYNRRWEIVPVAGHFTYDNVRWGRKSRLQVDKEWSRFFSSNPGAKRSTRVLKRMLPYFPGCDITVLVVKHGESGKYRADDSGFDLFAQILLQLKQYPNLALDSPIQALLRDVEAQGGDRAKSFKDNLNAAQRLAKIILELLAKERRGEQDIRSELKDIATYAQPFQQMEEGDLGHKMNPWARMWTKFLDLGFAQEFQDRALTLVSNIERGCEEDEFSTANGKIRKLQLILFQSFYNDDRKMWLRSIGAAKKCIPVWPFEDGSFELDYFLMAEAVGLGQVDKAREISANMSSRDLVVRMKTFLMKLIDEGQQPHKDWESVRHEADVLAVQIWKQLGSGPSLDRTQRIHPGQKPNAWGFLADYLNFLWMRGVVHQSDLAKEVQDAFPTEDNSCRIAYLYSEPASSVQKLKAIYEDERVGFDLSARAELAALKCQLALHQAGGTCAVTGCDLAEADPLKLIKKWSELTYAEKLYNKSIMDKAAMRGQMQRYVSSTQLGTRRLLPNEVLSQAHVPPVSPSATPWQLRQVGQMPRPLPGTVSSMYPSDYSSMWSQLQHQASAPGVPVAPIQTSYQSVLTQTVGPAAMDVEAYCSIKDFGREIAEGRNAYSTQSREVVLPPGRPDYGRQVAKLELPPANVFGRQAQMVARQRLDAAIETNVNLREATKRPLWDTWEYRHPV</sequence>
<evidence type="ECO:0000313" key="2">
    <source>
        <dbReference type="EMBL" id="CAI4013831.1"/>
    </source>
</evidence>
<name>A0A9P1DQU1_9DINO</name>
<dbReference type="EMBL" id="CAMXCT010006057">
    <property type="protein sequence ID" value="CAI4013831.1"/>
    <property type="molecule type" value="Genomic_DNA"/>
</dbReference>
<dbReference type="OrthoDB" id="446528at2759"/>
<accession>A0A9P1DQU1</accession>
<keyword evidence="1" id="KW-0472">Membrane</keyword>
<keyword evidence="1" id="KW-0812">Transmembrane</keyword>
<proteinExistence type="predicted"/>
<evidence type="ECO:0000313" key="4">
    <source>
        <dbReference type="Proteomes" id="UP001152797"/>
    </source>
</evidence>
<protein>
    <submittedName>
        <fullName evidence="3">Protein MEI2-like 5</fullName>
    </submittedName>
</protein>
<dbReference type="EMBL" id="CAMXCT030006057">
    <property type="protein sequence ID" value="CAL4801143.1"/>
    <property type="molecule type" value="Genomic_DNA"/>
</dbReference>
<evidence type="ECO:0000313" key="3">
    <source>
        <dbReference type="EMBL" id="CAL4801143.1"/>
    </source>
</evidence>
<dbReference type="EMBL" id="CAMXCT020006057">
    <property type="protein sequence ID" value="CAL1167206.1"/>
    <property type="molecule type" value="Genomic_DNA"/>
</dbReference>
<organism evidence="2">
    <name type="scientific">Cladocopium goreaui</name>
    <dbReference type="NCBI Taxonomy" id="2562237"/>
    <lineage>
        <taxon>Eukaryota</taxon>
        <taxon>Sar</taxon>
        <taxon>Alveolata</taxon>
        <taxon>Dinophyceae</taxon>
        <taxon>Suessiales</taxon>
        <taxon>Symbiodiniaceae</taxon>
        <taxon>Cladocopium</taxon>
    </lineage>
</organism>
<comment type="caution">
    <text evidence="2">The sequence shown here is derived from an EMBL/GenBank/DDBJ whole genome shotgun (WGS) entry which is preliminary data.</text>
</comment>
<evidence type="ECO:0000256" key="1">
    <source>
        <dbReference type="SAM" id="Phobius"/>
    </source>
</evidence>